<dbReference type="Proteomes" id="UP001353858">
    <property type="component" value="Unassembled WGS sequence"/>
</dbReference>
<gene>
    <name evidence="3" type="ORF">RN001_013979</name>
</gene>
<evidence type="ECO:0000313" key="4">
    <source>
        <dbReference type="Proteomes" id="UP001353858"/>
    </source>
</evidence>
<organism evidence="3 4">
    <name type="scientific">Aquatica leii</name>
    <dbReference type="NCBI Taxonomy" id="1421715"/>
    <lineage>
        <taxon>Eukaryota</taxon>
        <taxon>Metazoa</taxon>
        <taxon>Ecdysozoa</taxon>
        <taxon>Arthropoda</taxon>
        <taxon>Hexapoda</taxon>
        <taxon>Insecta</taxon>
        <taxon>Pterygota</taxon>
        <taxon>Neoptera</taxon>
        <taxon>Endopterygota</taxon>
        <taxon>Coleoptera</taxon>
        <taxon>Polyphaga</taxon>
        <taxon>Elateriformia</taxon>
        <taxon>Elateroidea</taxon>
        <taxon>Lampyridae</taxon>
        <taxon>Luciolinae</taxon>
        <taxon>Aquatica</taxon>
    </lineage>
</organism>
<dbReference type="AlphaFoldDB" id="A0AAN7SE90"/>
<proteinExistence type="predicted"/>
<evidence type="ECO:0000259" key="2">
    <source>
        <dbReference type="Pfam" id="PF14652"/>
    </source>
</evidence>
<name>A0AAN7SE90_9COLE</name>
<protein>
    <recommendedName>
        <fullName evidence="2">KATNIP domain-containing protein</fullName>
    </recommendedName>
</protein>
<feature type="domain" description="KATNIP" evidence="2">
    <location>
        <begin position="568"/>
        <end position="874"/>
    </location>
</feature>
<evidence type="ECO:0000256" key="1">
    <source>
        <dbReference type="SAM" id="Coils"/>
    </source>
</evidence>
<feature type="domain" description="KATNIP" evidence="2">
    <location>
        <begin position="326"/>
        <end position="476"/>
    </location>
</feature>
<sequence length="950" mass="107795">MSISKKCDDVNEMLNAHQHLSIPSHGCLPKWLGEIADNVIKRPPTRSEGATDRKYHFVGISALKGGSSIPSKIDVPDRLSLDKKNTSLLEKSKQFRKTSLAAQIYARNRPRHIKLSNFEYLVPRLDEDIDFVSLQREMNQAELEKSWISLSKFQKTHKGRLDSAKISNRTRENTSHSEIETVDCYSPSILENRTPVRSKSELSHYVPFYVYSNIRKATEPDLTKNLSTKSKSSEDIYDFNFKFGANRQTSYVQLSTIDKQLSEYKIRVDQENRLREKIINELLTENERITERLKQRQKRNVESMLKMPSVEDLSSGVRSRRSIPETTHLEHASFVIPELPVGRLLQINILSTWGDKHYVGLNGIEIFGKNGKIVDVKKIHACPADVNILPENKNDPRVVQNLLDGVNRTQDDVHLWLAPFEDGLKHYIVVEFAHLSTVAMIRIWNYNKSRIYSYRGVRHAVITLDDIPIFKGEIAKACGGILGGVDAFGDTILFTTDEEILDAISKNDKSYATLSATSKPETLATTDRPPTVATLENRPYTGVAPVEKSNNNASQGQILLGASRLDIVLLSNWGCANIIGLTGLEVIGTSDNVIPILEENMQCNVVSKINNLKKLRNGFNVTTDVNSMWWTTHKPGQKVVITIQFNQFVYMSGIRIWNYNESPETTYAGVQALKILLDGKQLINPARKDEVFLLRRAPGNTHYDFVQDLRFSDCSSNDNNYSSLSYSFNALSLYRNEMPEGFVYQFIIFSTWGDQYYCGLNEIEIYNEYGTKIQLEEQNICAYPESINVLPGVSGDIRTPDKLIDSVTFDSEGAHSWLAPVIPKCLNRIYIVLDNPTTVSLIKLWNYSKTPSRGVKEFGVLVDDLLVYNGILDKYVKRNGVPSYRSIIFTDDKKTLEQEVNTYIRQTSYKQEVVLMDDNRIATVGSLPNPDQTLRPFTSVNPFDKGYLTQ</sequence>
<reference evidence="4" key="1">
    <citation type="submission" date="2023-01" db="EMBL/GenBank/DDBJ databases">
        <title>Key to firefly adult light organ development and bioluminescence: homeobox transcription factors regulate luciferase expression and transportation to peroxisome.</title>
        <authorList>
            <person name="Fu X."/>
        </authorList>
    </citation>
    <scope>NUCLEOTIDE SEQUENCE [LARGE SCALE GENOMIC DNA]</scope>
</reference>
<dbReference type="PANTHER" id="PTHR21534:SF0">
    <property type="entry name" value="KATANIN-INTERACTING PROTEIN"/>
    <property type="match status" value="1"/>
</dbReference>
<evidence type="ECO:0000313" key="3">
    <source>
        <dbReference type="EMBL" id="KAK4874619.1"/>
    </source>
</evidence>
<feature type="coiled-coil region" evidence="1">
    <location>
        <begin position="261"/>
        <end position="299"/>
    </location>
</feature>
<dbReference type="PANTHER" id="PTHR21534">
    <property type="entry name" value="KATANIN-INTERACTING PROTEIN"/>
    <property type="match status" value="1"/>
</dbReference>
<dbReference type="EMBL" id="JARPUR010000006">
    <property type="protein sequence ID" value="KAK4874619.1"/>
    <property type="molecule type" value="Genomic_DNA"/>
</dbReference>
<dbReference type="InterPro" id="IPR027859">
    <property type="entry name" value="KATNIP_dom"/>
</dbReference>
<dbReference type="Pfam" id="PF14652">
    <property type="entry name" value="DUF4457"/>
    <property type="match status" value="2"/>
</dbReference>
<dbReference type="InterPro" id="IPR026704">
    <property type="entry name" value="KATNIP"/>
</dbReference>
<keyword evidence="4" id="KW-1185">Reference proteome</keyword>
<accession>A0AAN7SE90</accession>
<keyword evidence="1" id="KW-0175">Coiled coil</keyword>
<comment type="caution">
    <text evidence="3">The sequence shown here is derived from an EMBL/GenBank/DDBJ whole genome shotgun (WGS) entry which is preliminary data.</text>
</comment>